<dbReference type="InterPro" id="IPR036390">
    <property type="entry name" value="WH_DNA-bd_sf"/>
</dbReference>
<dbReference type="InterPro" id="IPR048711">
    <property type="entry name" value="WHD_Rv2258c"/>
</dbReference>
<protein>
    <submittedName>
        <fullName evidence="3">SAM-dependent methyltransferase protein</fullName>
    </submittedName>
</protein>
<dbReference type="Proteomes" id="UP000184749">
    <property type="component" value="Chromosome"/>
</dbReference>
<gene>
    <name evidence="3" type="ORF">IE4872_CH01213</name>
</gene>
<dbReference type="STRING" id="56730.IE4872_CH01213"/>
<accession>A0A1L5NG19</accession>
<dbReference type="EMBL" id="CP017101">
    <property type="protein sequence ID" value="APO66862.1"/>
    <property type="molecule type" value="Genomic_DNA"/>
</dbReference>
<dbReference type="CDD" id="cd02440">
    <property type="entry name" value="AdoMet_MTases"/>
    <property type="match status" value="1"/>
</dbReference>
<dbReference type="GO" id="GO:0008168">
    <property type="term" value="F:methyltransferase activity"/>
    <property type="evidence" value="ECO:0007669"/>
    <property type="project" value="UniProtKB-KW"/>
</dbReference>
<feature type="domain" description="S-adenosylmethionine-dependent methyltransferase Rv2258c-like winged HTH" evidence="2">
    <location>
        <begin position="30"/>
        <end position="99"/>
    </location>
</feature>
<dbReference type="SUPFAM" id="SSF53335">
    <property type="entry name" value="S-adenosyl-L-methionine-dependent methyltransferases"/>
    <property type="match status" value="1"/>
</dbReference>
<dbReference type="PANTHER" id="PTHR45128">
    <property type="entry name" value="METHYLTRANSFERASE TYPE 11"/>
    <property type="match status" value="1"/>
</dbReference>
<dbReference type="InterPro" id="IPR029063">
    <property type="entry name" value="SAM-dependent_MTases_sf"/>
</dbReference>
<dbReference type="InterPro" id="IPR036388">
    <property type="entry name" value="WH-like_DNA-bd_sf"/>
</dbReference>
<sequence>MEGDMREPDMQKLDKLVERLVGDVGAAVSGALVVLGDDLGLFKALADGEPRDVARLAKETGLKERYLREWLSAMAAADYITYDDGTDRFHLTPEQAMVFAQEDSPAFFPGAFQVTQSMWMDEPKIAEAFRSGRGVGWHEHSVCLFRGTERFFRPGYNTHLVSSWIPALNGVEAKLKAGAKVADVGCGHGASTILMAQAYPASRFFGFDYHAPSIEKARAAAEEAGVGDRVTFRQATAAEFPPQGYDMVAMFDCLHDMGDPVGAGRHVKETLGPGGTWLIVEPFAHDNLKDNLNPVGRVYYGASTMICTPASLSQEVGLGLGAQAGEMRLRKVALDAGFSHFRRATETPFNMVFEARA</sequence>
<dbReference type="AlphaFoldDB" id="A0A1L5NG19"/>
<organism evidence="3 4">
    <name type="scientific">Rhizobium gallicum</name>
    <dbReference type="NCBI Taxonomy" id="56730"/>
    <lineage>
        <taxon>Bacteria</taxon>
        <taxon>Pseudomonadati</taxon>
        <taxon>Pseudomonadota</taxon>
        <taxon>Alphaproteobacteria</taxon>
        <taxon>Hyphomicrobiales</taxon>
        <taxon>Rhizobiaceae</taxon>
        <taxon>Rhizobium/Agrobacterium group</taxon>
        <taxon>Rhizobium</taxon>
    </lineage>
</organism>
<keyword evidence="3" id="KW-0489">Methyltransferase</keyword>
<evidence type="ECO:0000259" key="1">
    <source>
        <dbReference type="Pfam" id="PF13847"/>
    </source>
</evidence>
<evidence type="ECO:0000313" key="4">
    <source>
        <dbReference type="Proteomes" id="UP000184749"/>
    </source>
</evidence>
<keyword evidence="3" id="KW-0808">Transferase</keyword>
<dbReference type="InterPro" id="IPR025714">
    <property type="entry name" value="Methyltranfer_dom"/>
</dbReference>
<dbReference type="GO" id="GO:0032259">
    <property type="term" value="P:methylation"/>
    <property type="evidence" value="ECO:0007669"/>
    <property type="project" value="UniProtKB-KW"/>
</dbReference>
<dbReference type="InterPro" id="IPR053173">
    <property type="entry name" value="SAM-binding_MTase"/>
</dbReference>
<feature type="domain" description="Methyltransferase" evidence="1">
    <location>
        <begin position="176"/>
        <end position="293"/>
    </location>
</feature>
<dbReference type="Gene3D" id="1.10.10.10">
    <property type="entry name" value="Winged helix-like DNA-binding domain superfamily/Winged helix DNA-binding domain"/>
    <property type="match status" value="1"/>
</dbReference>
<evidence type="ECO:0000259" key="2">
    <source>
        <dbReference type="Pfam" id="PF21320"/>
    </source>
</evidence>
<dbReference type="PANTHER" id="PTHR45128:SF2">
    <property type="entry name" value="METHYLTRANSFERASE DOMAIN-CONTAINING PROTEIN"/>
    <property type="match status" value="1"/>
</dbReference>
<evidence type="ECO:0000313" key="3">
    <source>
        <dbReference type="EMBL" id="APO66862.1"/>
    </source>
</evidence>
<reference evidence="3 4" key="1">
    <citation type="submission" date="2016-09" db="EMBL/GenBank/DDBJ databases">
        <title>The complete genome sequences of Rhizobium gallicum, symbiovars gallicum and phaseoli, symbionts associated to common bean (Phaseolus vulgaris).</title>
        <authorList>
            <person name="Bustos P."/>
            <person name="Santamaria R.I."/>
            <person name="Perez-Carrascal O.M."/>
            <person name="Juarez S."/>
            <person name="Lozano L."/>
            <person name="Martinez-Flores I."/>
            <person name="Martinez-Romero E."/>
            <person name="Cevallos M."/>
            <person name="Romero D."/>
            <person name="Davila G."/>
            <person name="Gonzalez V."/>
        </authorList>
    </citation>
    <scope>NUCLEOTIDE SEQUENCE [LARGE SCALE GENOMIC DNA]</scope>
    <source>
        <strain evidence="3 4">IE4872</strain>
    </source>
</reference>
<dbReference type="Pfam" id="PF21320">
    <property type="entry name" value="WHD_Rv2258c"/>
    <property type="match status" value="1"/>
</dbReference>
<name>A0A1L5NG19_9HYPH</name>
<dbReference type="Gene3D" id="3.40.50.150">
    <property type="entry name" value="Vaccinia Virus protein VP39"/>
    <property type="match status" value="1"/>
</dbReference>
<proteinExistence type="predicted"/>
<dbReference type="SUPFAM" id="SSF46785">
    <property type="entry name" value="Winged helix' DNA-binding domain"/>
    <property type="match status" value="1"/>
</dbReference>
<dbReference type="Pfam" id="PF13847">
    <property type="entry name" value="Methyltransf_31"/>
    <property type="match status" value="1"/>
</dbReference>